<protein>
    <submittedName>
        <fullName evidence="1">Uncharacterized protein</fullName>
    </submittedName>
</protein>
<dbReference type="Proteomes" id="UP000824890">
    <property type="component" value="Unassembled WGS sequence"/>
</dbReference>
<evidence type="ECO:0000313" key="2">
    <source>
        <dbReference type="Proteomes" id="UP000824890"/>
    </source>
</evidence>
<evidence type="ECO:0000313" key="1">
    <source>
        <dbReference type="EMBL" id="KAH0899612.1"/>
    </source>
</evidence>
<gene>
    <name evidence="1" type="ORF">HID58_049180</name>
</gene>
<reference evidence="1 2" key="1">
    <citation type="submission" date="2021-05" db="EMBL/GenBank/DDBJ databases">
        <title>Genome Assembly of Synthetic Allotetraploid Brassica napus Reveals Homoeologous Exchanges between Subgenomes.</title>
        <authorList>
            <person name="Davis J.T."/>
        </authorList>
    </citation>
    <scope>NUCLEOTIDE SEQUENCE [LARGE SCALE GENOMIC DNA]</scope>
    <source>
        <strain evidence="2">cv. Da-Ae</strain>
        <tissue evidence="1">Seedling</tissue>
    </source>
</reference>
<feature type="non-terminal residue" evidence="1">
    <location>
        <position position="152"/>
    </location>
</feature>
<sequence>SIISFVIISGAAHLHRLHHHFNHLRLQSVIELSVFAICVKNYESLKGDVKKCRYAIRDSLLGLWISKYILSGENRVNSGSISILILRLHQLQHLSKGKPKKRKKLFVAQTHSQGITVSRIVDAEASLLVKTQDEVYQQNIYKDERPALISSK</sequence>
<proteinExistence type="predicted"/>
<organism evidence="1 2">
    <name type="scientific">Brassica napus</name>
    <name type="common">Rape</name>
    <dbReference type="NCBI Taxonomy" id="3708"/>
    <lineage>
        <taxon>Eukaryota</taxon>
        <taxon>Viridiplantae</taxon>
        <taxon>Streptophyta</taxon>
        <taxon>Embryophyta</taxon>
        <taxon>Tracheophyta</taxon>
        <taxon>Spermatophyta</taxon>
        <taxon>Magnoliopsida</taxon>
        <taxon>eudicotyledons</taxon>
        <taxon>Gunneridae</taxon>
        <taxon>Pentapetalae</taxon>
        <taxon>rosids</taxon>
        <taxon>malvids</taxon>
        <taxon>Brassicales</taxon>
        <taxon>Brassicaceae</taxon>
        <taxon>Brassiceae</taxon>
        <taxon>Brassica</taxon>
    </lineage>
</organism>
<accession>A0ABQ8B493</accession>
<keyword evidence="2" id="KW-1185">Reference proteome</keyword>
<dbReference type="EMBL" id="JAGKQM010000012">
    <property type="protein sequence ID" value="KAH0899612.1"/>
    <property type="molecule type" value="Genomic_DNA"/>
</dbReference>
<comment type="caution">
    <text evidence="1">The sequence shown here is derived from an EMBL/GenBank/DDBJ whole genome shotgun (WGS) entry which is preliminary data.</text>
</comment>
<feature type="non-terminal residue" evidence="1">
    <location>
        <position position="1"/>
    </location>
</feature>
<name>A0ABQ8B493_BRANA</name>